<evidence type="ECO:0000256" key="1">
    <source>
        <dbReference type="ARBA" id="ARBA00004141"/>
    </source>
</evidence>
<comment type="subcellular location">
    <subcellularLocation>
        <location evidence="1">Membrane</location>
        <topology evidence="1">Multi-pass membrane protein</topology>
    </subcellularLocation>
</comment>
<evidence type="ECO:0000313" key="9">
    <source>
        <dbReference type="Proteomes" id="UP000194151"/>
    </source>
</evidence>
<dbReference type="GO" id="GO:0022857">
    <property type="term" value="F:transmembrane transporter activity"/>
    <property type="evidence" value="ECO:0007669"/>
    <property type="project" value="InterPro"/>
</dbReference>
<feature type="transmembrane region" description="Helical" evidence="6">
    <location>
        <begin position="371"/>
        <end position="389"/>
    </location>
</feature>
<feature type="domain" description="Major facilitator superfamily (MFS) profile" evidence="7">
    <location>
        <begin position="12"/>
        <end position="484"/>
    </location>
</feature>
<feature type="transmembrane region" description="Helical" evidence="6">
    <location>
        <begin position="314"/>
        <end position="332"/>
    </location>
</feature>
<evidence type="ECO:0000256" key="2">
    <source>
        <dbReference type="ARBA" id="ARBA00022448"/>
    </source>
</evidence>
<feature type="transmembrane region" description="Helical" evidence="6">
    <location>
        <begin position="21"/>
        <end position="39"/>
    </location>
</feature>
<keyword evidence="9" id="KW-1185">Reference proteome</keyword>
<accession>A0A1W6YM43</accession>
<dbReference type="EMBL" id="CP021108">
    <property type="protein sequence ID" value="ARP82054.1"/>
    <property type="molecule type" value="Genomic_DNA"/>
</dbReference>
<dbReference type="AlphaFoldDB" id="A0A1W6YM43"/>
<dbReference type="Pfam" id="PF07690">
    <property type="entry name" value="MFS_1"/>
    <property type="match status" value="1"/>
</dbReference>
<name>A0A1W6YM43_9BORD</name>
<feature type="transmembrane region" description="Helical" evidence="6">
    <location>
        <begin position="279"/>
        <end position="302"/>
    </location>
</feature>
<evidence type="ECO:0000256" key="5">
    <source>
        <dbReference type="ARBA" id="ARBA00023136"/>
    </source>
</evidence>
<feature type="transmembrane region" description="Helical" evidence="6">
    <location>
        <begin position="344"/>
        <end position="365"/>
    </location>
</feature>
<dbReference type="PROSITE" id="PS50850">
    <property type="entry name" value="MFS"/>
    <property type="match status" value="1"/>
</dbReference>
<keyword evidence="5 6" id="KW-0472">Membrane</keyword>
<dbReference type="PANTHER" id="PTHR42718">
    <property type="entry name" value="MAJOR FACILITATOR SUPERFAMILY MULTIDRUG TRANSPORTER MFSC"/>
    <property type="match status" value="1"/>
</dbReference>
<protein>
    <submittedName>
        <fullName evidence="8">MFS transporter</fullName>
    </submittedName>
</protein>
<feature type="transmembrane region" description="Helical" evidence="6">
    <location>
        <begin position="461"/>
        <end position="484"/>
    </location>
</feature>
<evidence type="ECO:0000256" key="6">
    <source>
        <dbReference type="SAM" id="Phobius"/>
    </source>
</evidence>
<proteinExistence type="predicted"/>
<evidence type="ECO:0000259" key="7">
    <source>
        <dbReference type="PROSITE" id="PS50850"/>
    </source>
</evidence>
<sequence>MENGMDTSVRSTVAYKGNDRLLFGIIMGVIAFWLFAQTTLNIAPDMRRDLGMDASTMNVAVAITSLFSGIFIVVMGGLADRVGRLKITRIGFCLSIAGSLLVAITPQGPLAAPVMLSGRALQGLSAACIMSASLALVKAYWEGAERQRAISMWSIGSWGGSGLCALFGGLMSQHFGWRSIFWVAIAVSALGLWMIRGTPESKAETRPDYRFDLFGVLTFMVTMVALQVLVTQGNKLGWTSTVSLGLLVVTVVFGWLFLRIESKASNAFFDFSLFRNATYTGATISNFLVNGTAGTLIVSLQLLQIGGGMNAQQAGLLTLGYAIAIIAFIRVGEMLLRRFGPRKPMIWGCVITGLAILLLSPAQLLLSHYKVFAIFGYTLFGIGLAFYATPSTDAALSNLPAAQAGSGAGIYKMASSLGSAFGVAISAAIFTALSGDNGSMNWLEGLITFSGRQDNVAVRQAAMVALGFNVLMVLIAIFSIMLTVPRGARSQT</sequence>
<evidence type="ECO:0000313" key="8">
    <source>
        <dbReference type="EMBL" id="ARP82054.1"/>
    </source>
</evidence>
<feature type="transmembrane region" description="Helical" evidence="6">
    <location>
        <begin position="211"/>
        <end position="230"/>
    </location>
</feature>
<feature type="transmembrane region" description="Helical" evidence="6">
    <location>
        <begin position="59"/>
        <end position="78"/>
    </location>
</feature>
<feature type="transmembrane region" description="Helical" evidence="6">
    <location>
        <begin position="120"/>
        <end position="141"/>
    </location>
</feature>
<dbReference type="InterPro" id="IPR020846">
    <property type="entry name" value="MFS_dom"/>
</dbReference>
<dbReference type="InterPro" id="IPR036259">
    <property type="entry name" value="MFS_trans_sf"/>
</dbReference>
<dbReference type="PANTHER" id="PTHR42718:SF9">
    <property type="entry name" value="MAJOR FACILITATOR SUPERFAMILY MULTIDRUG TRANSPORTER MFSC"/>
    <property type="match status" value="1"/>
</dbReference>
<evidence type="ECO:0000256" key="4">
    <source>
        <dbReference type="ARBA" id="ARBA00022989"/>
    </source>
</evidence>
<dbReference type="STRING" id="1416806.CAL12_15355"/>
<keyword evidence="2" id="KW-0813">Transport</keyword>
<feature type="transmembrane region" description="Helical" evidence="6">
    <location>
        <begin position="90"/>
        <end position="108"/>
    </location>
</feature>
<keyword evidence="4 6" id="KW-1133">Transmembrane helix</keyword>
<dbReference type="Gene3D" id="1.20.1720.10">
    <property type="entry name" value="Multidrug resistance protein D"/>
    <property type="match status" value="1"/>
</dbReference>
<dbReference type="GO" id="GO:0016020">
    <property type="term" value="C:membrane"/>
    <property type="evidence" value="ECO:0007669"/>
    <property type="project" value="UniProtKB-SubCell"/>
</dbReference>
<feature type="transmembrane region" description="Helical" evidence="6">
    <location>
        <begin position="179"/>
        <end position="199"/>
    </location>
</feature>
<dbReference type="Gene3D" id="1.20.1250.20">
    <property type="entry name" value="MFS general substrate transporter like domains"/>
    <property type="match status" value="1"/>
</dbReference>
<feature type="transmembrane region" description="Helical" evidence="6">
    <location>
        <begin position="236"/>
        <end position="258"/>
    </location>
</feature>
<dbReference type="Proteomes" id="UP000194151">
    <property type="component" value="Chromosome"/>
</dbReference>
<reference evidence="8 9" key="1">
    <citation type="submission" date="2017-05" db="EMBL/GenBank/DDBJ databases">
        <title>Complete and WGS of Bordetella genogroups.</title>
        <authorList>
            <person name="Spilker T."/>
            <person name="LiPuma J."/>
        </authorList>
    </citation>
    <scope>NUCLEOTIDE SEQUENCE [LARGE SCALE GENOMIC DNA]</scope>
    <source>
        <strain evidence="8 9">AU19157</strain>
    </source>
</reference>
<feature type="transmembrane region" description="Helical" evidence="6">
    <location>
        <begin position="153"/>
        <end position="173"/>
    </location>
</feature>
<dbReference type="KEGG" id="bgv:CAL12_15355"/>
<dbReference type="InterPro" id="IPR011701">
    <property type="entry name" value="MFS"/>
</dbReference>
<keyword evidence="3 6" id="KW-0812">Transmembrane</keyword>
<evidence type="ECO:0000256" key="3">
    <source>
        <dbReference type="ARBA" id="ARBA00022692"/>
    </source>
</evidence>
<dbReference type="CDD" id="cd17321">
    <property type="entry name" value="MFS_MMR_MDR_like"/>
    <property type="match status" value="1"/>
</dbReference>
<feature type="transmembrane region" description="Helical" evidence="6">
    <location>
        <begin position="410"/>
        <end position="433"/>
    </location>
</feature>
<gene>
    <name evidence="8" type="ORF">CAL12_15355</name>
</gene>
<dbReference type="SUPFAM" id="SSF103473">
    <property type="entry name" value="MFS general substrate transporter"/>
    <property type="match status" value="1"/>
</dbReference>
<organism evidence="8 9">
    <name type="scientific">Bordetella genomosp. 8</name>
    <dbReference type="NCBI Taxonomy" id="1416806"/>
    <lineage>
        <taxon>Bacteria</taxon>
        <taxon>Pseudomonadati</taxon>
        <taxon>Pseudomonadota</taxon>
        <taxon>Betaproteobacteria</taxon>
        <taxon>Burkholderiales</taxon>
        <taxon>Alcaligenaceae</taxon>
        <taxon>Bordetella</taxon>
    </lineage>
</organism>